<dbReference type="Gene3D" id="3.10.290.10">
    <property type="entry name" value="RNA-binding S4 domain"/>
    <property type="match status" value="1"/>
</dbReference>
<dbReference type="SUPFAM" id="SSF55174">
    <property type="entry name" value="Alpha-L RNA-binding motif"/>
    <property type="match status" value="1"/>
</dbReference>
<evidence type="ECO:0000256" key="2">
    <source>
        <dbReference type="ARBA" id="ARBA00023235"/>
    </source>
</evidence>
<dbReference type="InterPro" id="IPR050188">
    <property type="entry name" value="RluA_PseudoU_synthase"/>
</dbReference>
<comment type="similarity">
    <text evidence="1 5">Belongs to the pseudouridine synthase RluA family.</text>
</comment>
<dbReference type="PANTHER" id="PTHR21600">
    <property type="entry name" value="MITOCHONDRIAL RNA PSEUDOURIDINE SYNTHASE"/>
    <property type="match status" value="1"/>
</dbReference>
<evidence type="ECO:0000256" key="5">
    <source>
        <dbReference type="RuleBase" id="RU362028"/>
    </source>
</evidence>
<dbReference type="GO" id="GO:0160140">
    <property type="term" value="F:23S rRNA pseudouridine(1911/1915/1917) synthase activity"/>
    <property type="evidence" value="ECO:0007669"/>
    <property type="project" value="UniProtKB-EC"/>
</dbReference>
<evidence type="ECO:0000313" key="7">
    <source>
        <dbReference type="EMBL" id="MEY1663093.1"/>
    </source>
</evidence>
<dbReference type="NCBIfam" id="NF008385">
    <property type="entry name" value="PRK11180.1"/>
    <property type="match status" value="1"/>
</dbReference>
<dbReference type="Proteomes" id="UP001562065">
    <property type="component" value="Unassembled WGS sequence"/>
</dbReference>
<keyword evidence="2 5" id="KW-0413">Isomerase</keyword>
<feature type="domain" description="Pseudouridine synthase RsuA/RluA-like" evidence="6">
    <location>
        <begin position="96"/>
        <end position="245"/>
    </location>
</feature>
<accession>A0ABV4AKL1</accession>
<evidence type="ECO:0000313" key="8">
    <source>
        <dbReference type="Proteomes" id="UP001562065"/>
    </source>
</evidence>
<proteinExistence type="inferred from homology"/>
<evidence type="ECO:0000256" key="3">
    <source>
        <dbReference type="ARBA" id="ARBA00036882"/>
    </source>
</evidence>
<dbReference type="PANTHER" id="PTHR21600:SF44">
    <property type="entry name" value="RIBOSOMAL LARGE SUBUNIT PSEUDOURIDINE SYNTHASE D"/>
    <property type="match status" value="1"/>
</dbReference>
<sequence length="321" mass="35535">MGHVSTDKIQLSAQVPTEQAGQRLDQVAAVLFDGFSRSRLQSWIKSGALTVNGRTGKPRDKVIGLEWLTIDAEQEPEVSDTPQPLELDVVYEDDALMVINKPTGLVVHPAAGHQDGTLLNGLLHLNARQAGLPRAGIVHRLDRDTTGLMVVAKTLEAHTDLVAQLQDKSVFREYEAVAVGTLTGGGTVDAPIGRHPQDRKRQAVVADGKPAVTHYRLIRRFRGHTHLRVQLETGRTHQIRVHMAHLRYPLLGDPVYGGRLRFPAGATAELRDALPRFRRQALHARKLGLMHPETGEYMEFEAPRPDDLEQLLKLLQQDADA</sequence>
<comment type="caution">
    <text evidence="7">The sequence shown here is derived from an EMBL/GenBank/DDBJ whole genome shotgun (WGS) entry which is preliminary data.</text>
</comment>
<dbReference type="InterPro" id="IPR006225">
    <property type="entry name" value="PsdUridine_synth_RluC/D"/>
</dbReference>
<name>A0ABV4AKL1_9GAMM</name>
<dbReference type="InterPro" id="IPR020103">
    <property type="entry name" value="PsdUridine_synth_cat_dom_sf"/>
</dbReference>
<dbReference type="InterPro" id="IPR006224">
    <property type="entry name" value="PsdUridine_synth_RluA-like_CS"/>
</dbReference>
<dbReference type="Gene3D" id="3.30.2350.10">
    <property type="entry name" value="Pseudouridine synthase"/>
    <property type="match status" value="1"/>
</dbReference>
<dbReference type="SUPFAM" id="SSF55120">
    <property type="entry name" value="Pseudouridine synthase"/>
    <property type="match status" value="1"/>
</dbReference>
<gene>
    <name evidence="7" type="primary">rluD</name>
    <name evidence="7" type="ORF">AB5I84_13100</name>
</gene>
<dbReference type="PROSITE" id="PS50889">
    <property type="entry name" value="S4"/>
    <property type="match status" value="1"/>
</dbReference>
<dbReference type="Pfam" id="PF00849">
    <property type="entry name" value="PseudoU_synth_2"/>
    <property type="match status" value="1"/>
</dbReference>
<dbReference type="InterPro" id="IPR036986">
    <property type="entry name" value="S4_RNA-bd_sf"/>
</dbReference>
<keyword evidence="8" id="KW-1185">Reference proteome</keyword>
<dbReference type="EMBL" id="JBGCUO010000003">
    <property type="protein sequence ID" value="MEY1663093.1"/>
    <property type="molecule type" value="Genomic_DNA"/>
</dbReference>
<comment type="catalytic activity">
    <reaction evidence="3">
        <text>uridine(1911/1915/1917) in 23S rRNA = pseudouridine(1911/1915/1917) in 23S rRNA</text>
        <dbReference type="Rhea" id="RHEA:42524"/>
        <dbReference type="Rhea" id="RHEA-COMP:10097"/>
        <dbReference type="Rhea" id="RHEA-COMP:10098"/>
        <dbReference type="ChEBI" id="CHEBI:65314"/>
        <dbReference type="ChEBI" id="CHEBI:65315"/>
        <dbReference type="EC" id="5.4.99.23"/>
    </reaction>
</comment>
<dbReference type="PROSITE" id="PS01129">
    <property type="entry name" value="PSI_RLU"/>
    <property type="match status" value="1"/>
</dbReference>
<evidence type="ECO:0000256" key="4">
    <source>
        <dbReference type="PROSITE-ProRule" id="PRU00182"/>
    </source>
</evidence>
<comment type="function">
    <text evidence="5">Responsible for synthesis of pseudouridine from uracil.</text>
</comment>
<evidence type="ECO:0000256" key="1">
    <source>
        <dbReference type="ARBA" id="ARBA00010876"/>
    </source>
</evidence>
<dbReference type="RefSeq" id="WP_369456366.1">
    <property type="nucleotide sequence ID" value="NZ_JBGCUO010000003.1"/>
</dbReference>
<reference evidence="7 8" key="1">
    <citation type="submission" date="2024-07" db="EMBL/GenBank/DDBJ databases">
        <authorList>
            <person name="Ren Q."/>
        </authorList>
    </citation>
    <scope>NUCLEOTIDE SEQUENCE [LARGE SCALE GENOMIC DNA]</scope>
    <source>
        <strain evidence="7 8">REN37</strain>
    </source>
</reference>
<dbReference type="InterPro" id="IPR006145">
    <property type="entry name" value="PsdUridine_synth_RsuA/RluA"/>
</dbReference>
<keyword evidence="4" id="KW-0694">RNA-binding</keyword>
<dbReference type="CDD" id="cd00165">
    <property type="entry name" value="S4"/>
    <property type="match status" value="1"/>
</dbReference>
<organism evidence="7 8">
    <name type="scientific">Isoalcanivorax beigongshangi</name>
    <dbReference type="NCBI Taxonomy" id="3238810"/>
    <lineage>
        <taxon>Bacteria</taxon>
        <taxon>Pseudomonadati</taxon>
        <taxon>Pseudomonadota</taxon>
        <taxon>Gammaproteobacteria</taxon>
        <taxon>Oceanospirillales</taxon>
        <taxon>Alcanivoracaceae</taxon>
        <taxon>Isoalcanivorax</taxon>
    </lineage>
</organism>
<comment type="catalytic activity">
    <reaction evidence="5">
        <text>a uridine in RNA = a pseudouridine in RNA</text>
        <dbReference type="Rhea" id="RHEA:48348"/>
        <dbReference type="Rhea" id="RHEA-COMP:12068"/>
        <dbReference type="Rhea" id="RHEA-COMP:12069"/>
        <dbReference type="ChEBI" id="CHEBI:65314"/>
        <dbReference type="ChEBI" id="CHEBI:65315"/>
    </reaction>
</comment>
<dbReference type="NCBIfam" id="TIGR00005">
    <property type="entry name" value="rluA_subfam"/>
    <property type="match status" value="1"/>
</dbReference>
<dbReference type="EC" id="5.4.99.-" evidence="5"/>
<evidence type="ECO:0000259" key="6">
    <source>
        <dbReference type="Pfam" id="PF00849"/>
    </source>
</evidence>
<dbReference type="CDD" id="cd02869">
    <property type="entry name" value="PseudoU_synth_RluA_like"/>
    <property type="match status" value="1"/>
</dbReference>
<protein>
    <recommendedName>
        <fullName evidence="5">Pseudouridine synthase</fullName>
        <ecNumber evidence="5">5.4.99.-</ecNumber>
    </recommendedName>
</protein>